<dbReference type="InterPro" id="IPR050484">
    <property type="entry name" value="Transf_Hexapept/Carb_Anhydrase"/>
</dbReference>
<dbReference type="SUPFAM" id="SSF51161">
    <property type="entry name" value="Trimeric LpxA-like enzymes"/>
    <property type="match status" value="1"/>
</dbReference>
<dbReference type="AlphaFoldDB" id="A0A6B0GFC2"/>
<gene>
    <name evidence="1" type="ORF">GQS65_03975</name>
</gene>
<dbReference type="OrthoDB" id="10940at2157"/>
<name>A0A6B0GFC2_9EURY</name>
<reference evidence="1 2" key="1">
    <citation type="submission" date="2019-12" db="EMBL/GenBank/DDBJ databases">
        <title>Halocatena pleomorpha gen. nov. sp. nov., an extremely halophilic archaeon of family Halobacteriaceae isolated from saltpan soil.</title>
        <authorList>
            <person name="Pal Y."/>
            <person name="Verma A."/>
            <person name="Krishnamurthi S."/>
            <person name="Kumar P."/>
        </authorList>
    </citation>
    <scope>NUCLEOTIDE SEQUENCE [LARGE SCALE GENOMIC DNA]</scope>
    <source>
        <strain evidence="1 2">JCM 16495</strain>
    </source>
</reference>
<evidence type="ECO:0000313" key="2">
    <source>
        <dbReference type="Proteomes" id="UP000451471"/>
    </source>
</evidence>
<dbReference type="EMBL" id="WSZK01000009">
    <property type="protein sequence ID" value="MWG33656.1"/>
    <property type="molecule type" value="Genomic_DNA"/>
</dbReference>
<dbReference type="CDD" id="cd04645">
    <property type="entry name" value="LbH_gamma_CA_like"/>
    <property type="match status" value="1"/>
</dbReference>
<keyword evidence="2" id="KW-1185">Reference proteome</keyword>
<dbReference type="Gene3D" id="2.160.10.10">
    <property type="entry name" value="Hexapeptide repeat proteins"/>
    <property type="match status" value="1"/>
</dbReference>
<dbReference type="PANTHER" id="PTHR13061">
    <property type="entry name" value="DYNACTIN SUBUNIT P25"/>
    <property type="match status" value="1"/>
</dbReference>
<proteinExistence type="predicted"/>
<sequence length="170" mass="17604">MDSRQYPFDGAVPQIHDDARVSRESTLVGDVSVEAQASVWPGVVLRGDVGPVVVGRDSHVGDNATLHASTLGERVMVGHGAVLNEVTVEDGALVGFNATVSEAVVGEDSIVAMGTTVLPGTDVPPNSFAFGTPANWVPLADSGVDPEAVFEDYSSGGYADLAARHGELFE</sequence>
<dbReference type="Pfam" id="PF14602">
    <property type="entry name" value="Hexapep_2"/>
    <property type="match status" value="1"/>
</dbReference>
<dbReference type="InterPro" id="IPR047324">
    <property type="entry name" value="LbH_gamma_CA-like"/>
</dbReference>
<dbReference type="InterPro" id="IPR001451">
    <property type="entry name" value="Hexapep"/>
</dbReference>
<evidence type="ECO:0000313" key="1">
    <source>
        <dbReference type="EMBL" id="MWG33656.1"/>
    </source>
</evidence>
<dbReference type="PANTHER" id="PTHR13061:SF29">
    <property type="entry name" value="GAMMA CARBONIC ANHYDRASE-LIKE 1, MITOCHONDRIAL-RELATED"/>
    <property type="match status" value="1"/>
</dbReference>
<comment type="caution">
    <text evidence="1">The sequence shown here is derived from an EMBL/GenBank/DDBJ whole genome shotgun (WGS) entry which is preliminary data.</text>
</comment>
<dbReference type="Proteomes" id="UP000451471">
    <property type="component" value="Unassembled WGS sequence"/>
</dbReference>
<organism evidence="1 2">
    <name type="scientific">Halomarina oriensis</name>
    <dbReference type="NCBI Taxonomy" id="671145"/>
    <lineage>
        <taxon>Archaea</taxon>
        <taxon>Methanobacteriati</taxon>
        <taxon>Methanobacteriota</taxon>
        <taxon>Stenosarchaea group</taxon>
        <taxon>Halobacteria</taxon>
        <taxon>Halobacteriales</taxon>
        <taxon>Natronomonadaceae</taxon>
        <taxon>Halomarina</taxon>
    </lineage>
</organism>
<accession>A0A6B0GFC2</accession>
<dbReference type="InterPro" id="IPR011004">
    <property type="entry name" value="Trimer_LpxA-like_sf"/>
</dbReference>
<protein>
    <submittedName>
        <fullName evidence="1">Gamma carbonic anhydrase family protein</fullName>
    </submittedName>
</protein>
<dbReference type="RefSeq" id="WP_158203384.1">
    <property type="nucleotide sequence ID" value="NZ_WSZK01000009.1"/>
</dbReference>